<dbReference type="AlphaFoldDB" id="A0A6I4P6F2"/>
<evidence type="ECO:0000313" key="6">
    <source>
        <dbReference type="EMBL" id="MWC00170.1"/>
    </source>
</evidence>
<proteinExistence type="predicted"/>
<dbReference type="Proteomes" id="UP000438182">
    <property type="component" value="Unassembled WGS sequence"/>
</dbReference>
<dbReference type="Pfam" id="PF00005">
    <property type="entry name" value="ABC_tran"/>
    <property type="match status" value="2"/>
</dbReference>
<dbReference type="PANTHER" id="PTHR19211:SF14">
    <property type="entry name" value="ATP-BINDING CASSETTE SUB-FAMILY F MEMBER 1"/>
    <property type="match status" value="1"/>
</dbReference>
<dbReference type="PROSITE" id="PS50893">
    <property type="entry name" value="ABC_TRANSPORTER_2"/>
    <property type="match status" value="2"/>
</dbReference>
<keyword evidence="1" id="KW-0677">Repeat</keyword>
<dbReference type="InterPro" id="IPR003593">
    <property type="entry name" value="AAA+_ATPase"/>
</dbReference>
<keyword evidence="7" id="KW-1185">Reference proteome</keyword>
<feature type="domain" description="ABC transporter" evidence="5">
    <location>
        <begin position="33"/>
        <end position="288"/>
    </location>
</feature>
<dbReference type="GO" id="GO:0005524">
    <property type="term" value="F:ATP binding"/>
    <property type="evidence" value="ECO:0007669"/>
    <property type="project" value="UniProtKB-KW"/>
</dbReference>
<dbReference type="RefSeq" id="WP_160426810.1">
    <property type="nucleotide sequence ID" value="NZ_WSTA01000107.1"/>
</dbReference>
<dbReference type="GO" id="GO:0016887">
    <property type="term" value="F:ATP hydrolysis activity"/>
    <property type="evidence" value="ECO:0007669"/>
    <property type="project" value="InterPro"/>
</dbReference>
<accession>A0A6I4P6F2</accession>
<feature type="region of interest" description="Disordered" evidence="4">
    <location>
        <begin position="1"/>
        <end position="23"/>
    </location>
</feature>
<reference evidence="6 7" key="1">
    <citation type="submission" date="2019-12" db="EMBL/GenBank/DDBJ databases">
        <authorList>
            <person name="Kim Y.S."/>
        </authorList>
    </citation>
    <scope>NUCLEOTIDE SEQUENCE [LARGE SCALE GENOMIC DNA]</scope>
    <source>
        <strain evidence="6 7">MMS17-SY077</strain>
    </source>
</reference>
<comment type="caution">
    <text evidence="6">The sequence shown here is derived from an EMBL/GenBank/DDBJ whole genome shotgun (WGS) entry which is preliminary data.</text>
</comment>
<dbReference type="InterPro" id="IPR027417">
    <property type="entry name" value="P-loop_NTPase"/>
</dbReference>
<name>A0A6I4P6F2_9MICO</name>
<dbReference type="FunFam" id="3.40.50.300:FF:000011">
    <property type="entry name" value="Putative ABC transporter ATP-binding component"/>
    <property type="match status" value="1"/>
</dbReference>
<dbReference type="Gene3D" id="3.40.50.300">
    <property type="entry name" value="P-loop containing nucleotide triphosphate hydrolases"/>
    <property type="match status" value="2"/>
</dbReference>
<dbReference type="EMBL" id="WSTA01000107">
    <property type="protein sequence ID" value="MWC00170.1"/>
    <property type="molecule type" value="Genomic_DNA"/>
</dbReference>
<sequence>MFRSSSLPADTPASRAHATDPADATALAGPARVQLRGAAVRFAERVVLDGLDLDLAAGDRVGLIGDNGAGKSTLLRLLAGRLEPTAGSALVAAPGGIGLLDQELELPPSASIADAIDVAQADLRAAERALADAADALGGLDGADLDAALERYATLADRFESRDGYGAPARLALARAALGVDDLDDGRAWSTLSGGQRRRLALAATVAGAPEVLLLDEPTNDLDDDAWDWLLGALRAHRGIVVVVTHDRAFLDALTGVILEVDGGRLRRFGDGYAGYTRTRAAERERQRRDHEAWVAERERQSTLLGRNAARLEAIPRKSAFNGSGGTPAKSHQRSTEHGTMSRVRNAKERLARLDATPVAPPPEPLVFAPSLHGSDSDTRDEPILALDGVRAAGFEAGSLALGPGDRLLVTGPNGIGKSSLLRAIAGERAAESGEIRVAGRVGMLRQQVAPAPGGRSVVAAFATAIGLDRDDAAERLLPLGLFRPEELERPVAALSFGQRRRLELATLVARPVDLLLLDEPTNHLAPALVDELEAALLAFAGAVVLVTHDRRLRERFAGRRLVAGAVS</sequence>
<dbReference type="PANTHER" id="PTHR19211">
    <property type="entry name" value="ATP-BINDING TRANSPORT PROTEIN-RELATED"/>
    <property type="match status" value="1"/>
</dbReference>
<evidence type="ECO:0000313" key="7">
    <source>
        <dbReference type="Proteomes" id="UP000438182"/>
    </source>
</evidence>
<organism evidence="6 7">
    <name type="scientific">Agromyces seonyuensis</name>
    <dbReference type="NCBI Taxonomy" id="2662446"/>
    <lineage>
        <taxon>Bacteria</taxon>
        <taxon>Bacillati</taxon>
        <taxon>Actinomycetota</taxon>
        <taxon>Actinomycetes</taxon>
        <taxon>Micrococcales</taxon>
        <taxon>Microbacteriaceae</taxon>
        <taxon>Agromyces</taxon>
    </lineage>
</organism>
<evidence type="ECO:0000259" key="5">
    <source>
        <dbReference type="PROSITE" id="PS50893"/>
    </source>
</evidence>
<dbReference type="InterPro" id="IPR017871">
    <property type="entry name" value="ABC_transporter-like_CS"/>
</dbReference>
<keyword evidence="3 6" id="KW-0067">ATP-binding</keyword>
<evidence type="ECO:0000256" key="1">
    <source>
        <dbReference type="ARBA" id="ARBA00022737"/>
    </source>
</evidence>
<dbReference type="InterPro" id="IPR003439">
    <property type="entry name" value="ABC_transporter-like_ATP-bd"/>
</dbReference>
<evidence type="ECO:0000256" key="2">
    <source>
        <dbReference type="ARBA" id="ARBA00022741"/>
    </source>
</evidence>
<keyword evidence="2" id="KW-0547">Nucleotide-binding</keyword>
<gene>
    <name evidence="6" type="ORF">GB864_16630</name>
</gene>
<dbReference type="SUPFAM" id="SSF52540">
    <property type="entry name" value="P-loop containing nucleoside triphosphate hydrolases"/>
    <property type="match status" value="2"/>
</dbReference>
<feature type="region of interest" description="Disordered" evidence="4">
    <location>
        <begin position="317"/>
        <end position="343"/>
    </location>
</feature>
<dbReference type="PROSITE" id="PS00211">
    <property type="entry name" value="ABC_TRANSPORTER_1"/>
    <property type="match status" value="2"/>
</dbReference>
<protein>
    <submittedName>
        <fullName evidence="6">ATP-binding cassette domain-containing protein</fullName>
    </submittedName>
</protein>
<evidence type="ECO:0000256" key="3">
    <source>
        <dbReference type="ARBA" id="ARBA00022840"/>
    </source>
</evidence>
<dbReference type="SMART" id="SM00382">
    <property type="entry name" value="AAA"/>
    <property type="match status" value="2"/>
</dbReference>
<evidence type="ECO:0000256" key="4">
    <source>
        <dbReference type="SAM" id="MobiDB-lite"/>
    </source>
</evidence>
<feature type="domain" description="ABC transporter" evidence="5">
    <location>
        <begin position="379"/>
        <end position="566"/>
    </location>
</feature>
<dbReference type="InterPro" id="IPR050611">
    <property type="entry name" value="ABCF"/>
</dbReference>